<keyword evidence="5" id="KW-0285">Flavoprotein</keyword>
<evidence type="ECO:0000256" key="5">
    <source>
        <dbReference type="ARBA" id="ARBA00022630"/>
    </source>
</evidence>
<dbReference type="OrthoDB" id="2535975at2759"/>
<dbReference type="GO" id="GO:0016491">
    <property type="term" value="F:oxidoreductase activity"/>
    <property type="evidence" value="ECO:0007669"/>
    <property type="project" value="UniProtKB-KW"/>
</dbReference>
<dbReference type="GO" id="GO:0006879">
    <property type="term" value="P:intracellular iron ion homeostasis"/>
    <property type="evidence" value="ECO:0007669"/>
    <property type="project" value="TreeGrafter"/>
</dbReference>
<dbReference type="STRING" id="289078.A0A2X0NFW1"/>
<comment type="catalytic activity">
    <reaction evidence="10">
        <text>L-ornithine + NADH + O2 = N(5)-hydroxy-L-ornithine + NAD(+) + H2O</text>
        <dbReference type="Rhea" id="RHEA:41512"/>
        <dbReference type="ChEBI" id="CHEBI:15377"/>
        <dbReference type="ChEBI" id="CHEBI:15379"/>
        <dbReference type="ChEBI" id="CHEBI:46911"/>
        <dbReference type="ChEBI" id="CHEBI:57540"/>
        <dbReference type="ChEBI" id="CHEBI:57945"/>
        <dbReference type="ChEBI" id="CHEBI:78275"/>
        <dbReference type="EC" id="1.14.13.196"/>
    </reaction>
</comment>
<dbReference type="SUPFAM" id="SSF51905">
    <property type="entry name" value="FAD/NAD(P)-binding domain"/>
    <property type="match status" value="1"/>
</dbReference>
<organism evidence="12 13">
    <name type="scientific">Microbotryum saponariae</name>
    <dbReference type="NCBI Taxonomy" id="289078"/>
    <lineage>
        <taxon>Eukaryota</taxon>
        <taxon>Fungi</taxon>
        <taxon>Dikarya</taxon>
        <taxon>Basidiomycota</taxon>
        <taxon>Pucciniomycotina</taxon>
        <taxon>Microbotryomycetes</taxon>
        <taxon>Microbotryales</taxon>
        <taxon>Microbotryaceae</taxon>
        <taxon>Microbotryum</taxon>
    </lineage>
</organism>
<dbReference type="InterPro" id="IPR025700">
    <property type="entry name" value="Lys/Orn_oxygenase"/>
</dbReference>
<evidence type="ECO:0000313" key="13">
    <source>
        <dbReference type="Proteomes" id="UP000249723"/>
    </source>
</evidence>
<proteinExistence type="inferred from homology"/>
<protein>
    <recommendedName>
        <fullName evidence="4">L-ornithine N(5)-monooxygenase [NAD(P)H]</fullName>
        <ecNumber evidence="4">1.14.13.196</ecNumber>
    </recommendedName>
</protein>
<accession>A0A2X0NFW1</accession>
<dbReference type="AlphaFoldDB" id="A0A2X0NFW1"/>
<keyword evidence="7" id="KW-0521">NADP</keyword>
<evidence type="ECO:0000256" key="10">
    <source>
        <dbReference type="ARBA" id="ARBA00049248"/>
    </source>
</evidence>
<evidence type="ECO:0000256" key="2">
    <source>
        <dbReference type="ARBA" id="ARBA00004924"/>
    </source>
</evidence>
<dbReference type="EC" id="1.14.13.196" evidence="4"/>
<evidence type="ECO:0000256" key="9">
    <source>
        <dbReference type="ARBA" id="ARBA00047598"/>
    </source>
</evidence>
<comment type="catalytic activity">
    <reaction evidence="9">
        <text>L-ornithine + NADPH + O2 = N(5)-hydroxy-L-ornithine + NADP(+) + H2O</text>
        <dbReference type="Rhea" id="RHEA:41508"/>
        <dbReference type="ChEBI" id="CHEBI:15377"/>
        <dbReference type="ChEBI" id="CHEBI:15379"/>
        <dbReference type="ChEBI" id="CHEBI:46911"/>
        <dbReference type="ChEBI" id="CHEBI:57783"/>
        <dbReference type="ChEBI" id="CHEBI:58349"/>
        <dbReference type="ChEBI" id="CHEBI:78275"/>
        <dbReference type="EC" id="1.14.13.196"/>
    </reaction>
</comment>
<feature type="compositionally biased region" description="Low complexity" evidence="11">
    <location>
        <begin position="577"/>
        <end position="599"/>
    </location>
</feature>
<dbReference type="PANTHER" id="PTHR42802">
    <property type="entry name" value="MONOOXYGENASE"/>
    <property type="match status" value="1"/>
</dbReference>
<keyword evidence="6" id="KW-0274">FAD</keyword>
<dbReference type="Proteomes" id="UP000249723">
    <property type="component" value="Unassembled WGS sequence"/>
</dbReference>
<comment type="pathway">
    <text evidence="2">Siderophore biosynthesis.</text>
</comment>
<dbReference type="InterPro" id="IPR036188">
    <property type="entry name" value="FAD/NAD-bd_sf"/>
</dbReference>
<keyword evidence="13" id="KW-1185">Reference proteome</keyword>
<dbReference type="Gene3D" id="3.50.50.60">
    <property type="entry name" value="FAD/NAD(P)-binding domain"/>
    <property type="match status" value="1"/>
</dbReference>
<evidence type="ECO:0000256" key="1">
    <source>
        <dbReference type="ARBA" id="ARBA00001974"/>
    </source>
</evidence>
<reference evidence="13" key="1">
    <citation type="submission" date="2016-10" db="EMBL/GenBank/DDBJ databases">
        <authorList>
            <person name="Jeantristanb JTB J.-T."/>
            <person name="Ricardo R."/>
        </authorList>
    </citation>
    <scope>NUCLEOTIDE SEQUENCE [LARGE SCALE GENOMIC DNA]</scope>
</reference>
<evidence type="ECO:0000256" key="3">
    <source>
        <dbReference type="ARBA" id="ARBA00007588"/>
    </source>
</evidence>
<comment type="similarity">
    <text evidence="3">Belongs to the lysine N(6)-hydroxylase/L-ornithine N(5)-oxygenase family.</text>
</comment>
<feature type="compositionally biased region" description="Basic and acidic residues" evidence="11">
    <location>
        <begin position="560"/>
        <end position="572"/>
    </location>
</feature>
<dbReference type="Pfam" id="PF13434">
    <property type="entry name" value="Lys_Orn_oxgnase"/>
    <property type="match status" value="1"/>
</dbReference>
<evidence type="ECO:0000313" key="12">
    <source>
        <dbReference type="EMBL" id="SCZ98385.1"/>
    </source>
</evidence>
<evidence type="ECO:0000256" key="8">
    <source>
        <dbReference type="ARBA" id="ARBA00023002"/>
    </source>
</evidence>
<sequence length="673" mass="72785">MMMALTSMRDLSLFRTRDDETLAPPVLKALLDREPKSLDSARPASYSAAILRADGPTMSSAMPNSLPIFDLLCVGFGPASLALAVALVEQNQQAQLVTPNVYSSLGGLQEALRDGSELRNRGLELNAASADPADRPGIKSTSGPIKVCFIEKHDTFRWHPGMMLDGSTMQISFLKDLATLRNPQSAYTLLSYLASFTPSRLVSFISRETFTPSRREYTDYLAWAARKVEAELESQNGEFGYGEEVVGVEGVVETGADVKLVKVTSRNVATGELKQRLARNLVLSTGGNARLPKALNTPEIRATGRVIHSSVFLDRVQGIIDSCLSSLPASRPLKFASFGSGQSAAETFLAVSRELAARLPHDIAHRPEITLFIRKATLRPADDSPFSNEVFDPAMSQAVYGLEPRGRQIVMSDAKATNYSVVNPKTLVSIYEAMYAQQVEEDIAKRDGTLDSLKRFPKLIIHPYTELVGATTSGSSSSSLTLVLRNLVTSTVHSEEFDAVVCGTGYDRQAWKGLLFSKSAEGLTATPSETVPLATLFERVQTTSSLDWPSPSEALPASDLSDRSQSHSRETTSTDDSPLFSNSAVSSSAASSPAPSRGSYQKADETSSNDYGVTESYRLRLPTKTVDGGEFKPRVWLQGSCESTHGISDSLLSVLSVRSGEVVADFMKEGSFA</sequence>
<evidence type="ECO:0000256" key="4">
    <source>
        <dbReference type="ARBA" id="ARBA00012881"/>
    </source>
</evidence>
<gene>
    <name evidence="12" type="ORF">BZ3500_MVSOF-1268-A1-R1_CHR3-2G06335</name>
</gene>
<comment type="cofactor">
    <cofactor evidence="1">
        <name>FAD</name>
        <dbReference type="ChEBI" id="CHEBI:57692"/>
    </cofactor>
</comment>
<keyword evidence="8" id="KW-0560">Oxidoreductase</keyword>
<dbReference type="EMBL" id="FMWP01000095">
    <property type="protein sequence ID" value="SCZ98385.1"/>
    <property type="molecule type" value="Genomic_DNA"/>
</dbReference>
<evidence type="ECO:0000256" key="7">
    <source>
        <dbReference type="ARBA" id="ARBA00022857"/>
    </source>
</evidence>
<feature type="region of interest" description="Disordered" evidence="11">
    <location>
        <begin position="545"/>
        <end position="611"/>
    </location>
</feature>
<name>A0A2X0NFW1_9BASI</name>
<evidence type="ECO:0000256" key="11">
    <source>
        <dbReference type="SAM" id="MobiDB-lite"/>
    </source>
</evidence>
<dbReference type="PANTHER" id="PTHR42802:SF1">
    <property type="entry name" value="L-ORNITHINE N(5)-MONOOXYGENASE"/>
    <property type="match status" value="1"/>
</dbReference>
<evidence type="ECO:0000256" key="6">
    <source>
        <dbReference type="ARBA" id="ARBA00022827"/>
    </source>
</evidence>